<evidence type="ECO:0000256" key="5">
    <source>
        <dbReference type="SAM" id="Phobius"/>
    </source>
</evidence>
<keyword evidence="2 5" id="KW-0812">Transmembrane</keyword>
<accession>A0AA38X071</accession>
<dbReference type="Proteomes" id="UP001172673">
    <property type="component" value="Unassembled WGS sequence"/>
</dbReference>
<evidence type="ECO:0000313" key="7">
    <source>
        <dbReference type="Proteomes" id="UP001172673"/>
    </source>
</evidence>
<dbReference type="FunFam" id="1.10.1200.120:FF:000004">
    <property type="entry name" value="Ion channel, putative"/>
    <property type="match status" value="1"/>
</dbReference>
<dbReference type="Gene3D" id="1.10.1200.120">
    <property type="entry name" value="Large-conductance mechanosensitive channel, MscL, domain 1"/>
    <property type="match status" value="1"/>
</dbReference>
<name>A0AA38X071_9EURO</name>
<evidence type="ECO:0000256" key="2">
    <source>
        <dbReference type="ARBA" id="ARBA00022692"/>
    </source>
</evidence>
<dbReference type="InterPro" id="IPR037673">
    <property type="entry name" value="MSC/AndL"/>
</dbReference>
<proteinExistence type="predicted"/>
<dbReference type="GO" id="GO:0008381">
    <property type="term" value="F:mechanosensitive monoatomic ion channel activity"/>
    <property type="evidence" value="ECO:0007669"/>
    <property type="project" value="TreeGrafter"/>
</dbReference>
<feature type="transmembrane region" description="Helical" evidence="5">
    <location>
        <begin position="135"/>
        <end position="156"/>
    </location>
</feature>
<organism evidence="6 7">
    <name type="scientific">Cladophialophora chaetospira</name>
    <dbReference type="NCBI Taxonomy" id="386627"/>
    <lineage>
        <taxon>Eukaryota</taxon>
        <taxon>Fungi</taxon>
        <taxon>Dikarya</taxon>
        <taxon>Ascomycota</taxon>
        <taxon>Pezizomycotina</taxon>
        <taxon>Eurotiomycetes</taxon>
        <taxon>Chaetothyriomycetidae</taxon>
        <taxon>Chaetothyriales</taxon>
        <taxon>Herpotrichiellaceae</taxon>
        <taxon>Cladophialophora</taxon>
    </lineage>
</organism>
<gene>
    <name evidence="6" type="ORF">H2200_011211</name>
</gene>
<evidence type="ECO:0000256" key="3">
    <source>
        <dbReference type="ARBA" id="ARBA00022989"/>
    </source>
</evidence>
<evidence type="ECO:0008006" key="8">
    <source>
        <dbReference type="Google" id="ProtNLM"/>
    </source>
</evidence>
<dbReference type="PANTHER" id="PTHR30266:SF2">
    <property type="entry name" value="LARGE-CONDUCTANCE MECHANOSENSITIVE CHANNEL"/>
    <property type="match status" value="1"/>
</dbReference>
<protein>
    <recommendedName>
        <fullName evidence="8">Ion channel</fullName>
    </recommendedName>
</protein>
<keyword evidence="4 5" id="KW-0472">Membrane</keyword>
<dbReference type="SUPFAM" id="SSF81330">
    <property type="entry name" value="Gated mechanosensitive channel"/>
    <property type="match status" value="1"/>
</dbReference>
<dbReference type="AlphaFoldDB" id="A0AA38X071"/>
<dbReference type="GO" id="GO:0016020">
    <property type="term" value="C:membrane"/>
    <property type="evidence" value="ECO:0007669"/>
    <property type="project" value="UniProtKB-SubCell"/>
</dbReference>
<evidence type="ECO:0000256" key="4">
    <source>
        <dbReference type="ARBA" id="ARBA00023136"/>
    </source>
</evidence>
<dbReference type="PANTHER" id="PTHR30266">
    <property type="entry name" value="MECHANOSENSITIVE CHANNEL MSCL"/>
    <property type="match status" value="1"/>
</dbReference>
<keyword evidence="3 5" id="KW-1133">Transmembrane helix</keyword>
<sequence length="198" mass="22493">MPQLDETRQSLLHAEEETEVRVRRFWDGFTDFALRDNILEIAVGLITAAAFTRVVNSLTSDLLLPIISLLPFLRRNFDEKFAVLRRGPHYTKGHGYNTLKQALDDGAVVMAYGYVNLTSTFLREEERANGRGSSFLNNVINFFALGFSLYAIALIYSSVSHDSIIKKTVKCKYCRKSISPKAKRCVNCTSWQDGREDK</sequence>
<dbReference type="Pfam" id="PF01741">
    <property type="entry name" value="MscL"/>
    <property type="match status" value="1"/>
</dbReference>
<comment type="subcellular location">
    <subcellularLocation>
        <location evidence="1">Membrane</location>
        <topology evidence="1">Multi-pass membrane protein</topology>
    </subcellularLocation>
</comment>
<evidence type="ECO:0000256" key="1">
    <source>
        <dbReference type="ARBA" id="ARBA00004141"/>
    </source>
</evidence>
<keyword evidence="7" id="KW-1185">Reference proteome</keyword>
<dbReference type="InterPro" id="IPR036019">
    <property type="entry name" value="MscL_channel"/>
</dbReference>
<comment type="caution">
    <text evidence="6">The sequence shown here is derived from an EMBL/GenBank/DDBJ whole genome shotgun (WGS) entry which is preliminary data.</text>
</comment>
<evidence type="ECO:0000313" key="6">
    <source>
        <dbReference type="EMBL" id="KAJ9604377.1"/>
    </source>
</evidence>
<dbReference type="EMBL" id="JAPDRK010000019">
    <property type="protein sequence ID" value="KAJ9604377.1"/>
    <property type="molecule type" value="Genomic_DNA"/>
</dbReference>
<reference evidence="6" key="1">
    <citation type="submission" date="2022-10" db="EMBL/GenBank/DDBJ databases">
        <title>Culturing micro-colonial fungi from biological soil crusts in the Mojave desert and describing Neophaeococcomyces mojavensis, and introducing the new genera and species Taxawa tesnikishii.</title>
        <authorList>
            <person name="Kurbessoian T."/>
            <person name="Stajich J.E."/>
        </authorList>
    </citation>
    <scope>NUCLEOTIDE SEQUENCE</scope>
    <source>
        <strain evidence="6">TK_41</strain>
    </source>
</reference>